<dbReference type="AlphaFoldDB" id="A0A0C3H0K1"/>
<dbReference type="InParanoid" id="A0A0C3H0K1"/>
<accession>A0A0C3H0K1</accession>
<reference evidence="2 3" key="1">
    <citation type="submission" date="2014-04" db="EMBL/GenBank/DDBJ databases">
        <authorList>
            <consortium name="DOE Joint Genome Institute"/>
            <person name="Kuo A."/>
            <person name="Martino E."/>
            <person name="Perotto S."/>
            <person name="Kohler A."/>
            <person name="Nagy L.G."/>
            <person name="Floudas D."/>
            <person name="Copeland A."/>
            <person name="Barry K.W."/>
            <person name="Cichocki N."/>
            <person name="Veneault-Fourrey C."/>
            <person name="LaButti K."/>
            <person name="Lindquist E.A."/>
            <person name="Lipzen A."/>
            <person name="Lundell T."/>
            <person name="Morin E."/>
            <person name="Murat C."/>
            <person name="Sun H."/>
            <person name="Tunlid A."/>
            <person name="Henrissat B."/>
            <person name="Grigoriev I.V."/>
            <person name="Hibbett D.S."/>
            <person name="Martin F."/>
            <person name="Nordberg H.P."/>
            <person name="Cantor M.N."/>
            <person name="Hua S.X."/>
        </authorList>
    </citation>
    <scope>NUCLEOTIDE SEQUENCE [LARGE SCALE GENOMIC DNA]</scope>
    <source>
        <strain evidence="2 3">Zn</strain>
    </source>
</reference>
<sequence>MPPQRTVLGSIDPNRTRVLYEGPLPKTIHDQKDSQQRSQDVLQRIRYKTSD</sequence>
<evidence type="ECO:0000313" key="3">
    <source>
        <dbReference type="Proteomes" id="UP000054321"/>
    </source>
</evidence>
<organism evidence="2 3">
    <name type="scientific">Oidiodendron maius (strain Zn)</name>
    <dbReference type="NCBI Taxonomy" id="913774"/>
    <lineage>
        <taxon>Eukaryota</taxon>
        <taxon>Fungi</taxon>
        <taxon>Dikarya</taxon>
        <taxon>Ascomycota</taxon>
        <taxon>Pezizomycotina</taxon>
        <taxon>Leotiomycetes</taxon>
        <taxon>Leotiomycetes incertae sedis</taxon>
        <taxon>Myxotrichaceae</taxon>
        <taxon>Oidiodendron</taxon>
    </lineage>
</organism>
<dbReference type="Proteomes" id="UP000054321">
    <property type="component" value="Unassembled WGS sequence"/>
</dbReference>
<evidence type="ECO:0000313" key="2">
    <source>
        <dbReference type="EMBL" id="KIM96919.1"/>
    </source>
</evidence>
<feature type="region of interest" description="Disordered" evidence="1">
    <location>
        <begin position="23"/>
        <end position="51"/>
    </location>
</feature>
<dbReference type="EMBL" id="KN832883">
    <property type="protein sequence ID" value="KIM96919.1"/>
    <property type="molecule type" value="Genomic_DNA"/>
</dbReference>
<dbReference type="HOGENOM" id="CLU_3107003_0_0_1"/>
<protein>
    <submittedName>
        <fullName evidence="2">Uncharacterized protein</fullName>
    </submittedName>
</protein>
<name>A0A0C3H0K1_OIDMZ</name>
<proteinExistence type="predicted"/>
<evidence type="ECO:0000256" key="1">
    <source>
        <dbReference type="SAM" id="MobiDB-lite"/>
    </source>
</evidence>
<gene>
    <name evidence="2" type="ORF">OIDMADRAFT_20683</name>
</gene>
<reference evidence="3" key="2">
    <citation type="submission" date="2015-01" db="EMBL/GenBank/DDBJ databases">
        <title>Evolutionary Origins and Diversification of the Mycorrhizal Mutualists.</title>
        <authorList>
            <consortium name="DOE Joint Genome Institute"/>
            <consortium name="Mycorrhizal Genomics Consortium"/>
            <person name="Kohler A."/>
            <person name="Kuo A."/>
            <person name="Nagy L.G."/>
            <person name="Floudas D."/>
            <person name="Copeland A."/>
            <person name="Barry K.W."/>
            <person name="Cichocki N."/>
            <person name="Veneault-Fourrey C."/>
            <person name="LaButti K."/>
            <person name="Lindquist E.A."/>
            <person name="Lipzen A."/>
            <person name="Lundell T."/>
            <person name="Morin E."/>
            <person name="Murat C."/>
            <person name="Riley R."/>
            <person name="Ohm R."/>
            <person name="Sun H."/>
            <person name="Tunlid A."/>
            <person name="Henrissat B."/>
            <person name="Grigoriev I.V."/>
            <person name="Hibbett D.S."/>
            <person name="Martin F."/>
        </authorList>
    </citation>
    <scope>NUCLEOTIDE SEQUENCE [LARGE SCALE GENOMIC DNA]</scope>
    <source>
        <strain evidence="3">Zn</strain>
    </source>
</reference>
<keyword evidence="3" id="KW-1185">Reference proteome</keyword>